<reference evidence="6" key="1">
    <citation type="journal article" date="2022" name="Int. J. Syst. Evol. Microbiol.">
        <title>Prevotella lacticifex sp. nov., isolated from the rumen of cows.</title>
        <authorList>
            <person name="Shinkai T."/>
            <person name="Ikeyama N."/>
            <person name="Kumagai M."/>
            <person name="Ohmori H."/>
            <person name="Sakamoto M."/>
            <person name="Ohkuma M."/>
            <person name="Mitsumori M."/>
        </authorList>
    </citation>
    <scope>NUCLEOTIDE SEQUENCE</scope>
    <source>
        <strain evidence="6">R5076</strain>
    </source>
</reference>
<dbReference type="Gene3D" id="2.60.40.10">
    <property type="entry name" value="Immunoglobulins"/>
    <property type="match status" value="1"/>
</dbReference>
<keyword evidence="4" id="KW-1133">Transmembrane helix</keyword>
<keyword evidence="2" id="KW-0238">DNA-binding</keyword>
<proteinExistence type="predicted"/>
<sequence>MSVAQSDRTIVYGEHDGLSHRHVTQILQDKYGFIWLSTWNGLDRFDGREFVTFKSRPGDGVAMPSDRMRKIAIDDHNDNIINCRVDDSWFRFSLLTGKFTPVSTTEQKAIAAHPGHGCGKAVKGDSLRRFILTDRQGLLWTVLADGVSVTSPNHVPATVERWGENAEVKSIFADSIGRIWVATKDRTIRIFDHGSIGYLTAEGTISTTPAKFSSPIYCIYSDRATGDIWLGSKPDGLYRLQHRGGVFAVSHIEMPKGFSMNEIYDITTDSRGRQWLATMDNGLVCIDHGRYSAIHYGRENKVRRIVLPDPNTLVAVTTEGLLTVDITPGHGNRRHLHRREPNRASSLSNNACMDIAAVDGKWYVATESGGVNMTADRITAPSLTFRHYDRETGLGSDVILSLTPFTSPSGPCLLAVTNKSLIIIDGRTGESREFADTFFGQQLSFSDARPVYIKAENKWIIGLNDGIAIIDGNIINADRRMFPIVLTSMTIENSPTEYMVNRLNEIHLTPTERTIDISFAVLDYRNATNIHYAYRVRGDADWHYLGNDNHIRLAELAPGDYLLDLKATNAMGTWNPTVRTLKIIVEPKFTETAFFKVLLIIITATILLAILLTVRFIRRMKRKQKETLEAYLSLLEESKKQQKSPISSTPSLSPEDEAIMNRVVAFVEEHLADSDIGVDDMASAAALSRSSLNRKMKSLVGLTPADFLREARIKRACTLLTESGTSIADTAYRCGFTDPKYFSRVFRQSVGVSPSDYKAGK</sequence>
<dbReference type="InterPro" id="IPR013783">
    <property type="entry name" value="Ig-like_fold"/>
</dbReference>
<evidence type="ECO:0000259" key="5">
    <source>
        <dbReference type="PROSITE" id="PS01124"/>
    </source>
</evidence>
<dbReference type="Pfam" id="PF07495">
    <property type="entry name" value="Y_Y_Y"/>
    <property type="match status" value="1"/>
</dbReference>
<dbReference type="PROSITE" id="PS01124">
    <property type="entry name" value="HTH_ARAC_FAMILY_2"/>
    <property type="match status" value="1"/>
</dbReference>
<dbReference type="InterPro" id="IPR020449">
    <property type="entry name" value="Tscrpt_reg_AraC-type_HTH"/>
</dbReference>
<protein>
    <recommendedName>
        <fullName evidence="5">HTH araC/xylS-type domain-containing protein</fullName>
    </recommendedName>
</protein>
<dbReference type="Pfam" id="PF12833">
    <property type="entry name" value="HTH_18"/>
    <property type="match status" value="1"/>
</dbReference>
<dbReference type="Proteomes" id="UP000825483">
    <property type="component" value="Unassembled WGS sequence"/>
</dbReference>
<dbReference type="PANTHER" id="PTHR43280">
    <property type="entry name" value="ARAC-FAMILY TRANSCRIPTIONAL REGULATOR"/>
    <property type="match status" value="1"/>
</dbReference>
<keyword evidence="4" id="KW-0812">Transmembrane</keyword>
<dbReference type="PANTHER" id="PTHR43280:SF28">
    <property type="entry name" value="HTH-TYPE TRANSCRIPTIONAL ACTIVATOR RHAS"/>
    <property type="match status" value="1"/>
</dbReference>
<evidence type="ECO:0000256" key="1">
    <source>
        <dbReference type="ARBA" id="ARBA00023015"/>
    </source>
</evidence>
<dbReference type="InterPro" id="IPR011123">
    <property type="entry name" value="Y_Y_Y"/>
</dbReference>
<dbReference type="AlphaFoldDB" id="A0A9R1CC74"/>
<dbReference type="Gene3D" id="1.10.10.60">
    <property type="entry name" value="Homeodomain-like"/>
    <property type="match status" value="1"/>
</dbReference>
<dbReference type="SUPFAM" id="SSF46689">
    <property type="entry name" value="Homeodomain-like"/>
    <property type="match status" value="1"/>
</dbReference>
<dbReference type="InterPro" id="IPR015943">
    <property type="entry name" value="WD40/YVTN_repeat-like_dom_sf"/>
</dbReference>
<dbReference type="EMBL" id="BPUB01000002">
    <property type="protein sequence ID" value="GJG59840.1"/>
    <property type="molecule type" value="Genomic_DNA"/>
</dbReference>
<dbReference type="GO" id="GO:0003700">
    <property type="term" value="F:DNA-binding transcription factor activity"/>
    <property type="evidence" value="ECO:0007669"/>
    <property type="project" value="InterPro"/>
</dbReference>
<evidence type="ECO:0000313" key="6">
    <source>
        <dbReference type="EMBL" id="GJG59840.1"/>
    </source>
</evidence>
<dbReference type="SMART" id="SM00342">
    <property type="entry name" value="HTH_ARAC"/>
    <property type="match status" value="1"/>
</dbReference>
<comment type="caution">
    <text evidence="6">The sequence shown here is derived from an EMBL/GenBank/DDBJ whole genome shotgun (WGS) entry which is preliminary data.</text>
</comment>
<dbReference type="Pfam" id="PF07494">
    <property type="entry name" value="Reg_prop"/>
    <property type="match status" value="1"/>
</dbReference>
<evidence type="ECO:0000256" key="3">
    <source>
        <dbReference type="ARBA" id="ARBA00023163"/>
    </source>
</evidence>
<keyword evidence="7" id="KW-1185">Reference proteome</keyword>
<dbReference type="Gene3D" id="2.130.10.10">
    <property type="entry name" value="YVTN repeat-like/Quinoprotein amine dehydrogenase"/>
    <property type="match status" value="2"/>
</dbReference>
<evidence type="ECO:0000313" key="7">
    <source>
        <dbReference type="Proteomes" id="UP000825483"/>
    </source>
</evidence>
<organism evidence="6 7">
    <name type="scientific">Prevotella lacticifex</name>
    <dbReference type="NCBI Taxonomy" id="2854755"/>
    <lineage>
        <taxon>Bacteria</taxon>
        <taxon>Pseudomonadati</taxon>
        <taxon>Bacteroidota</taxon>
        <taxon>Bacteroidia</taxon>
        <taxon>Bacteroidales</taxon>
        <taxon>Prevotellaceae</taxon>
        <taxon>Prevotella</taxon>
    </lineage>
</organism>
<dbReference type="InterPro" id="IPR011110">
    <property type="entry name" value="Reg_prop"/>
</dbReference>
<keyword evidence="1" id="KW-0805">Transcription regulation</keyword>
<keyword evidence="4" id="KW-0472">Membrane</keyword>
<feature type="domain" description="HTH araC/xylS-type" evidence="5">
    <location>
        <begin position="661"/>
        <end position="760"/>
    </location>
</feature>
<dbReference type="PRINTS" id="PR00032">
    <property type="entry name" value="HTHARAC"/>
</dbReference>
<dbReference type="InterPro" id="IPR018062">
    <property type="entry name" value="HTH_AraC-typ_CS"/>
</dbReference>
<dbReference type="PROSITE" id="PS00041">
    <property type="entry name" value="HTH_ARAC_FAMILY_1"/>
    <property type="match status" value="1"/>
</dbReference>
<feature type="transmembrane region" description="Helical" evidence="4">
    <location>
        <begin position="593"/>
        <end position="617"/>
    </location>
</feature>
<name>A0A9R1CC74_9BACT</name>
<gene>
    <name evidence="6" type="ORF">PRLR5076_26910</name>
</gene>
<keyword evidence="3" id="KW-0804">Transcription</keyword>
<dbReference type="SUPFAM" id="SSF63829">
    <property type="entry name" value="Calcium-dependent phosphotriesterase"/>
    <property type="match status" value="1"/>
</dbReference>
<accession>A0A9R1CC74</accession>
<dbReference type="InterPro" id="IPR009057">
    <property type="entry name" value="Homeodomain-like_sf"/>
</dbReference>
<evidence type="ECO:0000256" key="4">
    <source>
        <dbReference type="SAM" id="Phobius"/>
    </source>
</evidence>
<evidence type="ECO:0000256" key="2">
    <source>
        <dbReference type="ARBA" id="ARBA00023125"/>
    </source>
</evidence>
<dbReference type="GO" id="GO:0043565">
    <property type="term" value="F:sequence-specific DNA binding"/>
    <property type="evidence" value="ECO:0007669"/>
    <property type="project" value="InterPro"/>
</dbReference>
<dbReference type="InterPro" id="IPR018060">
    <property type="entry name" value="HTH_AraC"/>
</dbReference>